<dbReference type="STRING" id="553219.CAMSH0001_2098"/>
<dbReference type="GO" id="GO:0009231">
    <property type="term" value="P:riboflavin biosynthetic process"/>
    <property type="evidence" value="ECO:0007669"/>
    <property type="project" value="UniProtKB-UniPathway"/>
</dbReference>
<dbReference type="InterPro" id="IPR004794">
    <property type="entry name" value="Eubact_RibD"/>
</dbReference>
<dbReference type="Gene3D" id="3.40.140.10">
    <property type="entry name" value="Cytidine Deaminase, domain 2"/>
    <property type="match status" value="1"/>
</dbReference>
<feature type="domain" description="CMP/dCMP-type deaminase" evidence="2">
    <location>
        <begin position="2"/>
        <end position="171"/>
    </location>
</feature>
<dbReference type="GO" id="GO:0008835">
    <property type="term" value="F:diaminohydroxyphosphoribosylaminopyrimidine deaminase activity"/>
    <property type="evidence" value="ECO:0007669"/>
    <property type="project" value="InterPro"/>
</dbReference>
<dbReference type="GeneID" id="60989797"/>
<dbReference type="SUPFAM" id="SSF53927">
    <property type="entry name" value="Cytidine deaminase-like"/>
    <property type="match status" value="1"/>
</dbReference>
<dbReference type="InterPro" id="IPR024072">
    <property type="entry name" value="DHFR-like_dom_sf"/>
</dbReference>
<dbReference type="UniPathway" id="UPA00275"/>
<dbReference type="OrthoDB" id="9800865at2"/>
<evidence type="ECO:0000313" key="3">
    <source>
        <dbReference type="EMBL" id="EET80382.1"/>
    </source>
</evidence>
<proteinExistence type="predicted"/>
<dbReference type="InterPro" id="IPR016193">
    <property type="entry name" value="Cytidine_deaminase-like"/>
</dbReference>
<dbReference type="CDD" id="cd01284">
    <property type="entry name" value="Riboflavin_deaminase-reductase"/>
    <property type="match status" value="1"/>
</dbReference>
<dbReference type="Proteomes" id="UP000003107">
    <property type="component" value="Unassembled WGS sequence"/>
</dbReference>
<gene>
    <name evidence="3" type="primary">ribD</name>
    <name evidence="3" type="ORF">CAMSH0001_2098</name>
</gene>
<dbReference type="NCBIfam" id="TIGR00326">
    <property type="entry name" value="eubact_ribD"/>
    <property type="match status" value="1"/>
</dbReference>
<dbReference type="EMBL" id="ACVQ01000013">
    <property type="protein sequence ID" value="EET80382.1"/>
    <property type="molecule type" value="Genomic_DNA"/>
</dbReference>
<dbReference type="InterPro" id="IPR002125">
    <property type="entry name" value="CMP_dCMP_dom"/>
</dbReference>
<dbReference type="Gene3D" id="3.40.430.10">
    <property type="entry name" value="Dihydrofolate Reductase, subunit A"/>
    <property type="match status" value="1"/>
</dbReference>
<dbReference type="SUPFAM" id="SSF53597">
    <property type="entry name" value="Dihydrofolate reductase-like"/>
    <property type="match status" value="1"/>
</dbReference>
<name>C6REK6_9BACT</name>
<dbReference type="eggNOG" id="COG1985">
    <property type="taxonomic scope" value="Bacteria"/>
</dbReference>
<dbReference type="RefSeq" id="WP_002947538.1">
    <property type="nucleotide sequence ID" value="NZ_ACVQ01000013.1"/>
</dbReference>
<evidence type="ECO:0000256" key="1">
    <source>
        <dbReference type="ARBA" id="ARBA00005104"/>
    </source>
</evidence>
<accession>C6REK6</accession>
<evidence type="ECO:0000259" key="2">
    <source>
        <dbReference type="PROSITE" id="PS51747"/>
    </source>
</evidence>
<organism evidence="3 4">
    <name type="scientific">Campylobacter showae RM3277</name>
    <dbReference type="NCBI Taxonomy" id="553219"/>
    <lineage>
        <taxon>Bacteria</taxon>
        <taxon>Pseudomonadati</taxon>
        <taxon>Campylobacterota</taxon>
        <taxon>Epsilonproteobacteria</taxon>
        <taxon>Campylobacterales</taxon>
        <taxon>Campylobacteraceae</taxon>
        <taxon>Campylobacter</taxon>
    </lineage>
</organism>
<reference evidence="3 4" key="1">
    <citation type="submission" date="2009-07" db="EMBL/GenBank/DDBJ databases">
        <authorList>
            <person name="Madupu R."/>
            <person name="Sebastian Y."/>
            <person name="Durkin A.S."/>
            <person name="Torralba M."/>
            <person name="Methe B."/>
            <person name="Sutton G.G."/>
            <person name="Strausberg R.L."/>
            <person name="Nelson K.E."/>
        </authorList>
    </citation>
    <scope>NUCLEOTIDE SEQUENCE [LARGE SCALE GENOMIC DNA]</scope>
    <source>
        <strain evidence="3 4">RM3277</strain>
    </source>
</reference>
<evidence type="ECO:0000313" key="4">
    <source>
        <dbReference type="Proteomes" id="UP000003107"/>
    </source>
</evidence>
<sequence>MINDEFYMSLAIKKAWEFQILTYPNPAVGCVILDSSGRLLSVAAHKKAGFLHAEPSAILLALCQKCEAFLRDFLRDYHAALGVKFENAAELENADLEPNFTYEYILQNHGDLLKGAKAYVTLEPCAHRGKTPPCAELLSRLKFAEVVIARGDENTVASGGANILKSSGISVKFDVLRREADELVEPFLAWQSGNFSFFKLALSANGVAVGTAQNKIISNLASRTHSHRLRSAAELLVIGGATVRADRPRLDTRLIEHGKNPNVMIYSREREFDASIPLFGVEGRSVRVTSDINEAFAPRLTMFEGGENALKTLDERAKWLLLYHSSEFLDAPAARLNLKLKPLFHGELDGDVYGWYKFINSFQNLITRGIL</sequence>
<dbReference type="Pfam" id="PF00383">
    <property type="entry name" value="dCMP_cyt_deam_1"/>
    <property type="match status" value="1"/>
</dbReference>
<protein>
    <submittedName>
        <fullName evidence="3">Riboflavin biosynthesis protein RibD</fullName>
    </submittedName>
</protein>
<comment type="pathway">
    <text evidence="1">Cofactor biosynthesis; riboflavin biosynthesis.</text>
</comment>
<dbReference type="PROSITE" id="PS51747">
    <property type="entry name" value="CYT_DCMP_DEAMINASES_2"/>
    <property type="match status" value="1"/>
</dbReference>
<keyword evidence="4" id="KW-1185">Reference proteome</keyword>
<comment type="caution">
    <text evidence="3">The sequence shown here is derived from an EMBL/GenBank/DDBJ whole genome shotgun (WGS) entry which is preliminary data.</text>
</comment>
<dbReference type="AlphaFoldDB" id="C6REK6"/>
<dbReference type="eggNOG" id="COG0117">
    <property type="taxonomic scope" value="Bacteria"/>
</dbReference>